<proteinExistence type="inferred from homology"/>
<dbReference type="PANTHER" id="PTHR47959">
    <property type="entry name" value="ATP-DEPENDENT RNA HELICASE RHLE-RELATED"/>
    <property type="match status" value="1"/>
</dbReference>
<dbReference type="InterPro" id="IPR014014">
    <property type="entry name" value="RNA_helicase_DEAD_Q_motif"/>
</dbReference>
<feature type="domain" description="Helicase C-terminal" evidence="9">
    <location>
        <begin position="222"/>
        <end position="383"/>
    </location>
</feature>
<dbReference type="InterPro" id="IPR012677">
    <property type="entry name" value="Nucleotide-bd_a/b_plait_sf"/>
</dbReference>
<name>Q31H30_HYDCU</name>
<dbReference type="PROSITE" id="PS51194">
    <property type="entry name" value="HELICASE_CTER"/>
    <property type="match status" value="1"/>
</dbReference>
<evidence type="ECO:0000256" key="1">
    <source>
        <dbReference type="ARBA" id="ARBA00022741"/>
    </source>
</evidence>
<dbReference type="PROSITE" id="PS00039">
    <property type="entry name" value="DEAD_ATP_HELICASE"/>
    <property type="match status" value="1"/>
</dbReference>
<dbReference type="NCBIfam" id="NF008744">
    <property type="entry name" value="PRK11776.1"/>
    <property type="match status" value="1"/>
</dbReference>
<accession>Q31H30</accession>
<dbReference type="PROSITE" id="PS51195">
    <property type="entry name" value="Q_MOTIF"/>
    <property type="match status" value="1"/>
</dbReference>
<feature type="domain" description="Helicase ATP-binding" evidence="8">
    <location>
        <begin position="41"/>
        <end position="212"/>
    </location>
</feature>
<dbReference type="InterPro" id="IPR011545">
    <property type="entry name" value="DEAD/DEAH_box_helicase_dom"/>
</dbReference>
<evidence type="ECO:0000259" key="9">
    <source>
        <dbReference type="PROSITE" id="PS51194"/>
    </source>
</evidence>
<dbReference type="GO" id="GO:0005829">
    <property type="term" value="C:cytosol"/>
    <property type="evidence" value="ECO:0007669"/>
    <property type="project" value="TreeGrafter"/>
</dbReference>
<dbReference type="Gene3D" id="3.30.70.330">
    <property type="match status" value="1"/>
</dbReference>
<evidence type="ECO:0000256" key="6">
    <source>
        <dbReference type="PROSITE-ProRule" id="PRU00552"/>
    </source>
</evidence>
<dbReference type="EMBL" id="CP000109">
    <property type="protein sequence ID" value="ABB41543.1"/>
    <property type="molecule type" value="Genomic_DNA"/>
</dbReference>
<evidence type="ECO:0000259" key="8">
    <source>
        <dbReference type="PROSITE" id="PS51192"/>
    </source>
</evidence>
<keyword evidence="4 7" id="KW-0067">ATP-binding</keyword>
<sequence length="468" mass="51321">MSTTSTSSPLAFSTLGLHPDLLSNLKTLDYHFLTDIQAQSLPPILEGKDVIAQGKTGSGKTAAFGLGVLQKLDVKNFNVQALVLCPTRELADQVANEIRRLARQLQNIKVLTLCGGMPMGPQISSLQQGAHIVVGTPGRIEDHLKKARLTLAEVKILVLDEADRMLEMGFQPSLDTIIDQLPQQRQTLLFSATFPKQIEHISQRIMHQPVRVEVASRHDDSTITQHFYQVDSTEQRLQALRLVLLQAKPESSVVFCNTKKEVQMVADTLRDAGFSALALHGDLEQRDRDQTLIQFANKSISILVATDVAARGLDIEALDAVVNFHLAHDPEVHVHRIGRTGRAGSQGVACSFISDKESYKVATLAEYLGQDIQTEPLPDASLLNQPPLQAKMVTLLIDGGKKNKLRPGDILGALTANDVLNAGQVGKIKITDKKSYVAVTRSMFKQALKQLGAGKLKGRNFRVHKLTR</sequence>
<feature type="short sequence motif" description="Q motif" evidence="6">
    <location>
        <begin position="10"/>
        <end position="38"/>
    </location>
</feature>
<organism evidence="11">
    <name type="scientific">Hydrogenovibrio crunogenus (strain DSM 25203 / XCL-2)</name>
    <name type="common">Thiomicrospira crunogena</name>
    <dbReference type="NCBI Taxonomy" id="317025"/>
    <lineage>
        <taxon>Bacteria</taxon>
        <taxon>Pseudomonadati</taxon>
        <taxon>Pseudomonadota</taxon>
        <taxon>Gammaproteobacteria</taxon>
        <taxon>Thiotrichales</taxon>
        <taxon>Piscirickettsiaceae</taxon>
        <taxon>Hydrogenovibrio</taxon>
    </lineage>
</organism>
<dbReference type="eggNOG" id="COG0513">
    <property type="taxonomic scope" value="Bacteria"/>
</dbReference>
<dbReference type="PROSITE" id="PS51192">
    <property type="entry name" value="HELICASE_ATP_BIND_1"/>
    <property type="match status" value="1"/>
</dbReference>
<evidence type="ECO:0000256" key="4">
    <source>
        <dbReference type="ARBA" id="ARBA00022840"/>
    </source>
</evidence>
<dbReference type="InterPro" id="IPR044742">
    <property type="entry name" value="DEAD/DEAH_RhlB"/>
</dbReference>
<feature type="domain" description="DEAD-box RNA helicase Q" evidence="10">
    <location>
        <begin position="10"/>
        <end position="38"/>
    </location>
</feature>
<dbReference type="HOGENOM" id="CLU_003041_1_3_6"/>
<dbReference type="GO" id="GO:0016787">
    <property type="term" value="F:hydrolase activity"/>
    <property type="evidence" value="ECO:0007669"/>
    <property type="project" value="UniProtKB-KW"/>
</dbReference>
<keyword evidence="3 7" id="KW-0347">Helicase</keyword>
<dbReference type="GO" id="GO:0003724">
    <property type="term" value="F:RNA helicase activity"/>
    <property type="evidence" value="ECO:0007669"/>
    <property type="project" value="InterPro"/>
</dbReference>
<dbReference type="Gene3D" id="3.40.50.300">
    <property type="entry name" value="P-loop containing nucleotide triphosphate hydrolases"/>
    <property type="match status" value="2"/>
</dbReference>
<dbReference type="STRING" id="317025.Tcr_0948"/>
<evidence type="ECO:0000259" key="10">
    <source>
        <dbReference type="PROSITE" id="PS51195"/>
    </source>
</evidence>
<dbReference type="CDD" id="cd00268">
    <property type="entry name" value="DEADc"/>
    <property type="match status" value="1"/>
</dbReference>
<evidence type="ECO:0000256" key="3">
    <source>
        <dbReference type="ARBA" id="ARBA00022806"/>
    </source>
</evidence>
<dbReference type="AlphaFoldDB" id="Q31H30"/>
<dbReference type="CDD" id="cd12501">
    <property type="entry name" value="RRM_EcDbpA_like"/>
    <property type="match status" value="1"/>
</dbReference>
<gene>
    <name evidence="11" type="ordered locus">Tcr_0948</name>
</gene>
<dbReference type="SMART" id="SM00490">
    <property type="entry name" value="HELICc"/>
    <property type="match status" value="1"/>
</dbReference>
<dbReference type="InterPro" id="IPR050079">
    <property type="entry name" value="DEAD_box_RNA_helicase"/>
</dbReference>
<dbReference type="Pfam" id="PF00271">
    <property type="entry name" value="Helicase_C"/>
    <property type="match status" value="1"/>
</dbReference>
<dbReference type="InterPro" id="IPR005580">
    <property type="entry name" value="DbpA/CsdA_RNA-bd_dom"/>
</dbReference>
<dbReference type="Pfam" id="PF03880">
    <property type="entry name" value="DbpA"/>
    <property type="match status" value="1"/>
</dbReference>
<protein>
    <submittedName>
        <fullName evidence="11">DEAD/DEAH box helicase</fullName>
    </submittedName>
</protein>
<reference evidence="11" key="1">
    <citation type="submission" date="2006-07" db="EMBL/GenBank/DDBJ databases">
        <title>Complete sequence of Thiomicrospira crunogena XCL-2.</title>
        <authorList>
            <consortium name="US DOE Joint Genome Institute"/>
            <person name="Copeland A."/>
            <person name="Lucas S."/>
            <person name="Lapidus A."/>
            <person name="Barry K."/>
            <person name="Detter J.C."/>
            <person name="Glavina del Rio T."/>
            <person name="Hammon N."/>
            <person name="Israni S."/>
            <person name="Dalin E."/>
            <person name="Tice H."/>
            <person name="Pitluck S."/>
            <person name="Chain P."/>
            <person name="Malfatti S."/>
            <person name="Shin M."/>
            <person name="Vergez L."/>
            <person name="Schmutz J."/>
            <person name="Larimer F."/>
            <person name="Land M."/>
            <person name="Hauser L."/>
            <person name="Kyrpides N."/>
            <person name="Lykidis A."/>
            <person name="Scott K.M."/>
            <person name="Sievert S."/>
            <person name="Kerfeld C."/>
            <person name="Freyermuth S."/>
            <person name="Dobrinski K."/>
            <person name="Boller A."/>
            <person name="Fitzpatrick K."/>
            <person name="Thoma P."/>
            <person name="Moore J."/>
            <person name="Richardson P."/>
        </authorList>
    </citation>
    <scope>NUCLEOTIDE SEQUENCE</scope>
    <source>
        <strain evidence="11">XCL-2</strain>
    </source>
</reference>
<dbReference type="InterPro" id="IPR000629">
    <property type="entry name" value="RNA-helicase_DEAD-box_CS"/>
</dbReference>
<keyword evidence="1 7" id="KW-0547">Nucleotide-binding</keyword>
<dbReference type="CDD" id="cd18787">
    <property type="entry name" value="SF2_C_DEAD"/>
    <property type="match status" value="1"/>
</dbReference>
<keyword evidence="2 7" id="KW-0378">Hydrolase</keyword>
<dbReference type="SMART" id="SM00487">
    <property type="entry name" value="DEXDc"/>
    <property type="match status" value="1"/>
</dbReference>
<evidence type="ECO:0000256" key="2">
    <source>
        <dbReference type="ARBA" id="ARBA00022801"/>
    </source>
</evidence>
<comment type="similarity">
    <text evidence="5 7">Belongs to the DEAD box helicase family.</text>
</comment>
<dbReference type="InterPro" id="IPR027417">
    <property type="entry name" value="P-loop_NTPase"/>
</dbReference>
<evidence type="ECO:0000256" key="7">
    <source>
        <dbReference type="RuleBase" id="RU000492"/>
    </source>
</evidence>
<dbReference type="GO" id="GO:0003676">
    <property type="term" value="F:nucleic acid binding"/>
    <property type="evidence" value="ECO:0007669"/>
    <property type="project" value="InterPro"/>
</dbReference>
<dbReference type="InterPro" id="IPR001650">
    <property type="entry name" value="Helicase_C-like"/>
</dbReference>
<evidence type="ECO:0000256" key="5">
    <source>
        <dbReference type="ARBA" id="ARBA00038437"/>
    </source>
</evidence>
<dbReference type="OrthoDB" id="9805696at2"/>
<dbReference type="GO" id="GO:0005524">
    <property type="term" value="F:ATP binding"/>
    <property type="evidence" value="ECO:0007669"/>
    <property type="project" value="UniProtKB-KW"/>
</dbReference>
<dbReference type="Pfam" id="PF00270">
    <property type="entry name" value="DEAD"/>
    <property type="match status" value="1"/>
</dbReference>
<dbReference type="PANTHER" id="PTHR47959:SF1">
    <property type="entry name" value="ATP-DEPENDENT RNA HELICASE DBPA"/>
    <property type="match status" value="1"/>
</dbReference>
<dbReference type="InterPro" id="IPR014001">
    <property type="entry name" value="Helicase_ATP-bd"/>
</dbReference>
<evidence type="ECO:0000313" key="11">
    <source>
        <dbReference type="EMBL" id="ABB41543.1"/>
    </source>
</evidence>
<dbReference type="KEGG" id="tcx:Tcr_0948"/>
<dbReference type="SUPFAM" id="SSF52540">
    <property type="entry name" value="P-loop containing nucleoside triphosphate hydrolases"/>
    <property type="match status" value="1"/>
</dbReference>